<dbReference type="Proteomes" id="UP001164187">
    <property type="component" value="Chromosome"/>
</dbReference>
<keyword evidence="4" id="KW-1185">Reference proteome</keyword>
<dbReference type="Gene3D" id="3.40.190.10">
    <property type="entry name" value="Periplasmic binding protein-like II"/>
    <property type="match status" value="2"/>
</dbReference>
<evidence type="ECO:0000313" key="3">
    <source>
        <dbReference type="EMBL" id="WAW14343.1"/>
    </source>
</evidence>
<dbReference type="PANTHER" id="PTHR30024">
    <property type="entry name" value="ALIPHATIC SULFONATES-BINDING PROTEIN-RELATED"/>
    <property type="match status" value="1"/>
</dbReference>
<dbReference type="InterPro" id="IPR015168">
    <property type="entry name" value="SsuA/THI5"/>
</dbReference>
<evidence type="ECO:0000313" key="4">
    <source>
        <dbReference type="Proteomes" id="UP001164187"/>
    </source>
</evidence>
<feature type="chain" id="PRO_5046526449" evidence="1">
    <location>
        <begin position="26"/>
        <end position="339"/>
    </location>
</feature>
<keyword evidence="1" id="KW-0732">Signal</keyword>
<dbReference type="SUPFAM" id="SSF53850">
    <property type="entry name" value="Periplasmic binding protein-like II"/>
    <property type="match status" value="1"/>
</dbReference>
<reference evidence="3" key="1">
    <citation type="submission" date="2022-12" db="EMBL/GenBank/DDBJ databases">
        <title>Peptostreptococcus.</title>
        <authorList>
            <person name="Lee S.H."/>
        </authorList>
    </citation>
    <scope>NUCLEOTIDE SEQUENCE</scope>
    <source>
        <strain evidence="3">CBA3647</strain>
    </source>
</reference>
<dbReference type="InterPro" id="IPR027024">
    <property type="entry name" value="UCP027386_ABC_sbc_TM0202"/>
</dbReference>
<dbReference type="EMBL" id="CP114052">
    <property type="protein sequence ID" value="WAW14343.1"/>
    <property type="molecule type" value="Genomic_DNA"/>
</dbReference>
<sequence>MNRFKKFLSLLITFAIVITTLSACSKEDKNNVQKSDSKNIKADQLVKVQALKGPTGMGIVKLIDDQKNKKDKKYDIKISNSIDEISPLIIKGKVDMAAIPSNLASVLYNKTKGKVQVMAINTLGVLYMVDQSGNIKSIPDLRGKTIYLSGKGATPEIVLNSVLKSYNIDPQIDVNIEYKQEHTECLAALEKNKNAVAMLPEPFVSAARLKNKDINVFADMTKEWYVANPDTKNSMITGVMVVRTDFAEKHPDQVKLFMEEYKKSMEYTNTDIEKSAKLIGQNKIVPEAVAKLAIPKSNIKYIDGKEMKDSMKAYLEILNKENKDMIGGKMPGEDFYYTK</sequence>
<protein>
    <submittedName>
        <fullName evidence="3">ABC transporter substrate-binding protein</fullName>
    </submittedName>
</protein>
<dbReference type="Pfam" id="PF09084">
    <property type="entry name" value="NMT1"/>
    <property type="match status" value="1"/>
</dbReference>
<feature type="signal peptide" evidence="1">
    <location>
        <begin position="1"/>
        <end position="25"/>
    </location>
</feature>
<dbReference type="PANTHER" id="PTHR30024:SF46">
    <property type="entry name" value="ABC TRANSPORTER, SUBSTRATE-BINDING LIPOPROTEIN"/>
    <property type="match status" value="1"/>
</dbReference>
<evidence type="ECO:0000256" key="1">
    <source>
        <dbReference type="SAM" id="SignalP"/>
    </source>
</evidence>
<dbReference type="RefSeq" id="WP_269311012.1">
    <property type="nucleotide sequence ID" value="NZ_CP114052.1"/>
</dbReference>
<name>A0ABY7JQM1_9FIRM</name>
<gene>
    <name evidence="3" type="ORF">O0R46_06965</name>
</gene>
<proteinExistence type="predicted"/>
<accession>A0ABY7JQM1</accession>
<evidence type="ECO:0000259" key="2">
    <source>
        <dbReference type="Pfam" id="PF09084"/>
    </source>
</evidence>
<dbReference type="PROSITE" id="PS51257">
    <property type="entry name" value="PROKAR_LIPOPROTEIN"/>
    <property type="match status" value="1"/>
</dbReference>
<organism evidence="3 4">
    <name type="scientific">Peptostreptococcus equinus</name>
    <dbReference type="NCBI Taxonomy" id="3003601"/>
    <lineage>
        <taxon>Bacteria</taxon>
        <taxon>Bacillati</taxon>
        <taxon>Bacillota</taxon>
        <taxon>Clostridia</taxon>
        <taxon>Peptostreptococcales</taxon>
        <taxon>Peptostreptococcaceae</taxon>
        <taxon>Peptostreptococcus</taxon>
    </lineage>
</organism>
<dbReference type="PIRSF" id="PIRSF027386">
    <property type="entry name" value="UCP027386_ABC_sbc_TM0202"/>
    <property type="match status" value="1"/>
</dbReference>
<feature type="domain" description="SsuA/THI5-like" evidence="2">
    <location>
        <begin position="84"/>
        <end position="268"/>
    </location>
</feature>